<dbReference type="InterPro" id="IPR013749">
    <property type="entry name" value="PM/HMP-P_kinase-1"/>
</dbReference>
<name>A0A848IX33_9BACT</name>
<dbReference type="Gene3D" id="3.40.1190.20">
    <property type="match status" value="1"/>
</dbReference>
<evidence type="ECO:0000313" key="5">
    <source>
        <dbReference type="Proteomes" id="UP000559010"/>
    </source>
</evidence>
<keyword evidence="5" id="KW-1185">Reference proteome</keyword>
<sequence length="260" mass="28725">MKEASNRYILSIAGLDPSAGAGLTSDIKTFEAFGNYGLSVCTSVTIQNDIDFKASHWVETNIILDQIDILFDRFTIEVVKIGVVRNWDTLATIVDRLKIHNPAIKIILDPILKASAGYEFNENSNSSILDNILQRICMITPNYQEIQLLYPAKTIRETIAHITRHTNLYLKGGHNETEKGTDVVYINGKKPLVLSPRLSTVYEKHGSGCVLSSALAASIASGLTLEDSSRKAKQYTEQFLASNQGLLGTHQSFSLQKHSL</sequence>
<evidence type="ECO:0000256" key="1">
    <source>
        <dbReference type="ARBA" id="ARBA00004948"/>
    </source>
</evidence>
<comment type="pathway">
    <text evidence="1">Cofactor biosynthesis; thiamine diphosphate biosynthesis.</text>
</comment>
<dbReference type="InterPro" id="IPR029056">
    <property type="entry name" value="Ribokinase-like"/>
</dbReference>
<evidence type="ECO:0000259" key="3">
    <source>
        <dbReference type="Pfam" id="PF08543"/>
    </source>
</evidence>
<proteinExistence type="predicted"/>
<accession>A0A848IX33</accession>
<dbReference type="PANTHER" id="PTHR20858">
    <property type="entry name" value="PHOSPHOMETHYLPYRIMIDINE KINASE"/>
    <property type="match status" value="1"/>
</dbReference>
<dbReference type="GO" id="GO:0008972">
    <property type="term" value="F:phosphomethylpyrimidine kinase activity"/>
    <property type="evidence" value="ECO:0007669"/>
    <property type="project" value="InterPro"/>
</dbReference>
<reference evidence="4 5" key="1">
    <citation type="submission" date="2020-04" db="EMBL/GenBank/DDBJ databases">
        <title>Flammeovirgaceae bacterium KN852 isolated from deep sea.</title>
        <authorList>
            <person name="Zhang D.-C."/>
        </authorList>
    </citation>
    <scope>NUCLEOTIDE SEQUENCE [LARGE SCALE GENOMIC DNA]</scope>
    <source>
        <strain evidence="4 5">KN852</strain>
    </source>
</reference>
<dbReference type="PANTHER" id="PTHR20858:SF17">
    <property type="entry name" value="HYDROXYMETHYLPYRIMIDINE_PHOSPHOMETHYLPYRIMIDINE KINASE THI20-RELATED"/>
    <property type="match status" value="1"/>
</dbReference>
<dbReference type="AlphaFoldDB" id="A0A848IX33"/>
<dbReference type="Pfam" id="PF08543">
    <property type="entry name" value="Phos_pyr_kin"/>
    <property type="match status" value="1"/>
</dbReference>
<dbReference type="CDD" id="cd01169">
    <property type="entry name" value="HMPP_kinase"/>
    <property type="match status" value="1"/>
</dbReference>
<gene>
    <name evidence="4" type="ORF">HH304_04900</name>
</gene>
<dbReference type="SUPFAM" id="SSF53613">
    <property type="entry name" value="Ribokinase-like"/>
    <property type="match status" value="1"/>
</dbReference>
<evidence type="ECO:0000313" key="4">
    <source>
        <dbReference type="EMBL" id="NMM47728.1"/>
    </source>
</evidence>
<organism evidence="4 5">
    <name type="scientific">Marinigracilibium pacificum</name>
    <dbReference type="NCBI Taxonomy" id="2729599"/>
    <lineage>
        <taxon>Bacteria</taxon>
        <taxon>Pseudomonadati</taxon>
        <taxon>Bacteroidota</taxon>
        <taxon>Cytophagia</taxon>
        <taxon>Cytophagales</taxon>
        <taxon>Flammeovirgaceae</taxon>
        <taxon>Marinigracilibium</taxon>
    </lineage>
</organism>
<keyword evidence="4" id="KW-0418">Kinase</keyword>
<evidence type="ECO:0000256" key="2">
    <source>
        <dbReference type="ARBA" id="ARBA00012135"/>
    </source>
</evidence>
<dbReference type="GO" id="GO:0008902">
    <property type="term" value="F:hydroxymethylpyrimidine kinase activity"/>
    <property type="evidence" value="ECO:0007669"/>
    <property type="project" value="UniProtKB-EC"/>
</dbReference>
<dbReference type="EC" id="2.7.1.49" evidence="2"/>
<dbReference type="GO" id="GO:0009228">
    <property type="term" value="P:thiamine biosynthetic process"/>
    <property type="evidence" value="ECO:0007669"/>
    <property type="project" value="InterPro"/>
</dbReference>
<dbReference type="InterPro" id="IPR004399">
    <property type="entry name" value="HMP/HMP-P_kinase_dom"/>
</dbReference>
<dbReference type="GO" id="GO:0005829">
    <property type="term" value="C:cytosol"/>
    <property type="evidence" value="ECO:0007669"/>
    <property type="project" value="TreeGrafter"/>
</dbReference>
<dbReference type="Proteomes" id="UP000559010">
    <property type="component" value="Unassembled WGS sequence"/>
</dbReference>
<dbReference type="RefSeq" id="WP_169678545.1">
    <property type="nucleotide sequence ID" value="NZ_JABBNU010000003.1"/>
</dbReference>
<feature type="domain" description="Pyridoxamine kinase/Phosphomethylpyrimidine kinase" evidence="3">
    <location>
        <begin position="16"/>
        <end position="243"/>
    </location>
</feature>
<dbReference type="EMBL" id="JABBNU010000003">
    <property type="protein sequence ID" value="NMM47728.1"/>
    <property type="molecule type" value="Genomic_DNA"/>
</dbReference>
<protein>
    <recommendedName>
        <fullName evidence="2">hydroxymethylpyrimidine kinase</fullName>
        <ecNumber evidence="2">2.7.1.49</ecNumber>
    </recommendedName>
</protein>
<comment type="caution">
    <text evidence="4">The sequence shown here is derived from an EMBL/GenBank/DDBJ whole genome shotgun (WGS) entry which is preliminary data.</text>
</comment>
<keyword evidence="4" id="KW-0808">Transferase</keyword>